<dbReference type="PANTHER" id="PTHR34730:SF1">
    <property type="entry name" value="PARAQUAT-INDUCIBLE PROTEIN A"/>
    <property type="match status" value="1"/>
</dbReference>
<evidence type="ECO:0000313" key="3">
    <source>
        <dbReference type="Proteomes" id="UP000260351"/>
    </source>
</evidence>
<feature type="transmembrane region" description="Helical" evidence="1">
    <location>
        <begin position="275"/>
        <end position="295"/>
    </location>
</feature>
<sequence>MSGSERSPLFREHPRRFDVPLLIAASAVTLVVGLFMPIVRIESTLASDSSYSIMGGIAGYFGDGKLFIGSIILLFSCVFPGVKLAALGWLWFAPTVRENRRRSLRIIEPLGKWSMLDVLVVILFAGAVKLGLIADATVLDGAYVFAAAILLSMIVVMLIAGIAGPEHRYLSSPRKRSFLLPLLALASLLLLAAGLALPMMKVEKWLLWQESYSVLSGALKLVADGEVLLAAGFFLFVIVLPMLVQLALVVLSLVQLFGNGSQRAIAALIEFQRWAMVDVFALALCIGLIRLADMATIEPRIGLYCFTAAVVLTPIVSFWLRALHKRK</sequence>
<feature type="transmembrane region" description="Helical" evidence="1">
    <location>
        <begin position="66"/>
        <end position="92"/>
    </location>
</feature>
<comment type="caution">
    <text evidence="2">The sequence shown here is derived from an EMBL/GenBank/DDBJ whole genome shotgun (WGS) entry which is preliminary data.</text>
</comment>
<feature type="transmembrane region" description="Helical" evidence="1">
    <location>
        <begin position="113"/>
        <end position="136"/>
    </location>
</feature>
<dbReference type="EMBL" id="QUZK01000040">
    <property type="protein sequence ID" value="RFF29999.1"/>
    <property type="molecule type" value="Genomic_DNA"/>
</dbReference>
<dbReference type="PANTHER" id="PTHR34730">
    <property type="entry name" value="UNNAMED PRODUCT"/>
    <property type="match status" value="1"/>
</dbReference>
<gene>
    <name evidence="2" type="ORF">DZC52_10100</name>
</gene>
<dbReference type="AlphaFoldDB" id="A0A3E1K7I3"/>
<dbReference type="Proteomes" id="UP000260351">
    <property type="component" value="Unassembled WGS sequence"/>
</dbReference>
<keyword evidence="1" id="KW-0812">Transmembrane</keyword>
<feature type="transmembrane region" description="Helical" evidence="1">
    <location>
        <begin position="21"/>
        <end position="39"/>
    </location>
</feature>
<name>A0A3E1K7I3_9GAMM</name>
<evidence type="ECO:0000256" key="1">
    <source>
        <dbReference type="SAM" id="Phobius"/>
    </source>
</evidence>
<keyword evidence="1" id="KW-1133">Transmembrane helix</keyword>
<reference evidence="2 3" key="1">
    <citation type="submission" date="2018-08" db="EMBL/GenBank/DDBJ databases">
        <title>Wenzhouxiangella salilacus sp. nov., a novel bacterium isolated from a saline lake in Xinjiang Province, China.</title>
        <authorList>
            <person name="Han S."/>
        </authorList>
    </citation>
    <scope>NUCLEOTIDE SEQUENCE [LARGE SCALE GENOMIC DNA]</scope>
    <source>
        <strain evidence="2 3">XDB06</strain>
    </source>
</reference>
<dbReference type="RefSeq" id="WP_116651029.1">
    <property type="nucleotide sequence ID" value="NZ_QUZK01000040.1"/>
</dbReference>
<keyword evidence="3" id="KW-1185">Reference proteome</keyword>
<dbReference type="InterPro" id="IPR007498">
    <property type="entry name" value="PqiA-like"/>
</dbReference>
<keyword evidence="1" id="KW-0472">Membrane</keyword>
<organism evidence="2 3">
    <name type="scientific">Wenzhouxiangella sediminis</name>
    <dbReference type="NCBI Taxonomy" id="1792836"/>
    <lineage>
        <taxon>Bacteria</taxon>
        <taxon>Pseudomonadati</taxon>
        <taxon>Pseudomonadota</taxon>
        <taxon>Gammaproteobacteria</taxon>
        <taxon>Chromatiales</taxon>
        <taxon>Wenzhouxiangellaceae</taxon>
        <taxon>Wenzhouxiangella</taxon>
    </lineage>
</organism>
<feature type="transmembrane region" description="Helical" evidence="1">
    <location>
        <begin position="177"/>
        <end position="197"/>
    </location>
</feature>
<feature type="transmembrane region" description="Helical" evidence="1">
    <location>
        <begin position="142"/>
        <end position="165"/>
    </location>
</feature>
<accession>A0A3E1K7I3</accession>
<proteinExistence type="predicted"/>
<protein>
    <submittedName>
        <fullName evidence="2">Paraquat-inducible protein A</fullName>
    </submittedName>
</protein>
<dbReference type="Pfam" id="PF04403">
    <property type="entry name" value="PqiA"/>
    <property type="match status" value="2"/>
</dbReference>
<feature type="transmembrane region" description="Helical" evidence="1">
    <location>
        <begin position="301"/>
        <end position="320"/>
    </location>
</feature>
<feature type="transmembrane region" description="Helical" evidence="1">
    <location>
        <begin position="227"/>
        <end position="254"/>
    </location>
</feature>
<evidence type="ECO:0000313" key="2">
    <source>
        <dbReference type="EMBL" id="RFF29999.1"/>
    </source>
</evidence>